<feature type="compositionally biased region" description="Basic and acidic residues" evidence="2">
    <location>
        <begin position="280"/>
        <end position="291"/>
    </location>
</feature>
<feature type="coiled-coil region" evidence="1">
    <location>
        <begin position="137"/>
        <end position="171"/>
    </location>
</feature>
<evidence type="ECO:0000313" key="4">
    <source>
        <dbReference type="Proteomes" id="UP000053144"/>
    </source>
</evidence>
<evidence type="ECO:0000313" key="3">
    <source>
        <dbReference type="EMBL" id="KOM56715.1"/>
    </source>
</evidence>
<dbReference type="GO" id="GO:0005730">
    <property type="term" value="C:nucleolus"/>
    <property type="evidence" value="ECO:0007669"/>
    <property type="project" value="TreeGrafter"/>
</dbReference>
<feature type="compositionally biased region" description="Basic and acidic residues" evidence="2">
    <location>
        <begin position="215"/>
        <end position="237"/>
    </location>
</feature>
<protein>
    <submittedName>
        <fullName evidence="3">Uncharacterized protein</fullName>
    </submittedName>
</protein>
<keyword evidence="1" id="KW-0175">Coiled coil</keyword>
<feature type="region of interest" description="Disordered" evidence="2">
    <location>
        <begin position="179"/>
        <end position="306"/>
    </location>
</feature>
<dbReference type="AlphaFoldDB" id="A0A0L9VNT7"/>
<dbReference type="PANTHER" id="PTHR15682:SF2">
    <property type="entry name" value="UNHEALTHY RIBOSOME BIOGENESIS PROTEIN 2 HOMOLOG"/>
    <property type="match status" value="1"/>
</dbReference>
<evidence type="ECO:0000256" key="2">
    <source>
        <dbReference type="SAM" id="MobiDB-lite"/>
    </source>
</evidence>
<accession>A0A0L9VNT7</accession>
<dbReference type="GO" id="GO:0042254">
    <property type="term" value="P:ribosome biogenesis"/>
    <property type="evidence" value="ECO:0007669"/>
    <property type="project" value="TreeGrafter"/>
</dbReference>
<sequence>MKDFCPLVDGKKLNFFNLQVELFGKGLSRLYCLVLGSVTVTDGNRNLFGVSVKELMELMRPYLSILVGKQQDTICKFFSSITGQTVDRVSNRVCHPEEGGSKPRNLTIGPIFRISLGEGSRTDQEVVKKGGSMEGRDNSWERRISEQKRELAEWRRNMQEMRQETRELLRVLGGRVWNQEKGLEGSPGPCRSGVAERSEAIEDKSSWRRTNGEVTRSEADRYNPSRSRVTERSEAKRYTPGRSRVAERSVGSEQEKTAGPNGRGLTKPNGLALQAANPRGLKEPNGRETNGKELSNPNVKGQEEPNDFTFTVKGRTVLHSKRSPSHWPNGLTVTFKGRTVLQSKQSLSNWPNGLTIRMKAKEGKVDGRINGRERGMDFVKRWTSEQKKGLAVQVTRMLEAYNSGKEVTRMLEAYNSGKEVTRMLEANKIQEEWKSLEEELPPPKPPDLSWRAVARGFHSYEYTMMKRSHEIKPPVSNLEDKVVRQRGVMTSAQAARPQELQSEVERTRNLTERFTQDKYRTVENNLNEYKGWSNDHLIQQLHYWPSGLTARSSLPHLPDSLLPATLPNARLPLLTSTRMIIAMTRQTYKNKGQHKENERAFTHPGGVVTGILISCHPRLVRSYVAHVTLWTKALLPFPRMTEEGKDLPFQFSRTDRPSGVLRRASFSCAEDTDRGRCSGGSLEREVLVRTTVLQHSTQKTSPSNPEFTHPATEHHSLPIAAATALGSSKVEVSRPCFVSAATHPGETEKLHSDGCHEGEGAPSIQYSVQQIQQIFTHPSMEWKHTRGNNGISSSLKRSSNIQDIVQSWCLRDQRRGVCRGKDEMESPLLSFAMVRGKEEEQHAPHTELTLSFGEKLGGRVHGEEPILPHSKNFISKILALLSKIPAP</sequence>
<gene>
    <name evidence="3" type="ORF">LR48_Vigan10g260700</name>
</gene>
<dbReference type="Gramene" id="KOM56715">
    <property type="protein sequence ID" value="KOM56715"/>
    <property type="gene ID" value="LR48_Vigan10g260700"/>
</dbReference>
<proteinExistence type="predicted"/>
<reference evidence="4" key="1">
    <citation type="journal article" date="2015" name="Proc. Natl. Acad. Sci. U.S.A.">
        <title>Genome sequencing of adzuki bean (Vigna angularis) provides insight into high starch and low fat accumulation and domestication.</title>
        <authorList>
            <person name="Yang K."/>
            <person name="Tian Z."/>
            <person name="Chen C."/>
            <person name="Luo L."/>
            <person name="Zhao B."/>
            <person name="Wang Z."/>
            <person name="Yu L."/>
            <person name="Li Y."/>
            <person name="Sun Y."/>
            <person name="Li W."/>
            <person name="Chen Y."/>
            <person name="Li Y."/>
            <person name="Zhang Y."/>
            <person name="Ai D."/>
            <person name="Zhao J."/>
            <person name="Shang C."/>
            <person name="Ma Y."/>
            <person name="Wu B."/>
            <person name="Wang M."/>
            <person name="Gao L."/>
            <person name="Sun D."/>
            <person name="Zhang P."/>
            <person name="Guo F."/>
            <person name="Wang W."/>
            <person name="Li Y."/>
            <person name="Wang J."/>
            <person name="Varshney R.K."/>
            <person name="Wang J."/>
            <person name="Ling H.Q."/>
            <person name="Wan P."/>
        </authorList>
    </citation>
    <scope>NUCLEOTIDE SEQUENCE</scope>
    <source>
        <strain evidence="4">cv. Jingnong 6</strain>
    </source>
</reference>
<dbReference type="PANTHER" id="PTHR15682">
    <property type="entry name" value="UNHEALTHY RIBOSOME BIOGENESIS PROTEIN 2 HOMOLOG"/>
    <property type="match status" value="1"/>
</dbReference>
<organism evidence="3 4">
    <name type="scientific">Phaseolus angularis</name>
    <name type="common">Azuki bean</name>
    <name type="synonym">Vigna angularis</name>
    <dbReference type="NCBI Taxonomy" id="3914"/>
    <lineage>
        <taxon>Eukaryota</taxon>
        <taxon>Viridiplantae</taxon>
        <taxon>Streptophyta</taxon>
        <taxon>Embryophyta</taxon>
        <taxon>Tracheophyta</taxon>
        <taxon>Spermatophyta</taxon>
        <taxon>Magnoliopsida</taxon>
        <taxon>eudicotyledons</taxon>
        <taxon>Gunneridae</taxon>
        <taxon>Pentapetalae</taxon>
        <taxon>rosids</taxon>
        <taxon>fabids</taxon>
        <taxon>Fabales</taxon>
        <taxon>Fabaceae</taxon>
        <taxon>Papilionoideae</taxon>
        <taxon>50 kb inversion clade</taxon>
        <taxon>NPAAA clade</taxon>
        <taxon>indigoferoid/millettioid clade</taxon>
        <taxon>Phaseoleae</taxon>
        <taxon>Vigna</taxon>
    </lineage>
</organism>
<evidence type="ECO:0000256" key="1">
    <source>
        <dbReference type="SAM" id="Coils"/>
    </source>
</evidence>
<feature type="compositionally biased region" description="Basic and acidic residues" evidence="2">
    <location>
        <begin position="194"/>
        <end position="206"/>
    </location>
</feature>
<dbReference type="InterPro" id="IPR052609">
    <property type="entry name" value="Ribosome_Biogenesis_Reg"/>
</dbReference>
<dbReference type="EMBL" id="CM003380">
    <property type="protein sequence ID" value="KOM56715.1"/>
    <property type="molecule type" value="Genomic_DNA"/>
</dbReference>
<dbReference type="Proteomes" id="UP000053144">
    <property type="component" value="Chromosome 10"/>
</dbReference>
<name>A0A0L9VNT7_PHAAN</name>